<gene>
    <name evidence="2" type="ORF">MNBD_NITROSPIRAE03-1624</name>
</gene>
<accession>A0A3B1CVR7</accession>
<dbReference type="AlphaFoldDB" id="A0A3B1CVR7"/>
<evidence type="ECO:0000259" key="1">
    <source>
        <dbReference type="Pfam" id="PF21814"/>
    </source>
</evidence>
<feature type="domain" description="DUF6883" evidence="1">
    <location>
        <begin position="3"/>
        <end position="111"/>
    </location>
</feature>
<name>A0A3B1CVR7_9ZZZZ</name>
<evidence type="ECO:0000313" key="2">
    <source>
        <dbReference type="EMBL" id="VAX28673.1"/>
    </source>
</evidence>
<dbReference type="Pfam" id="PF21814">
    <property type="entry name" value="DUF6883"/>
    <property type="match status" value="1"/>
</dbReference>
<organism evidence="2">
    <name type="scientific">hydrothermal vent metagenome</name>
    <dbReference type="NCBI Taxonomy" id="652676"/>
    <lineage>
        <taxon>unclassified sequences</taxon>
        <taxon>metagenomes</taxon>
        <taxon>ecological metagenomes</taxon>
    </lineage>
</organism>
<protein>
    <recommendedName>
        <fullName evidence="1">DUF6883 domain-containing protein</fullName>
    </recommendedName>
</protein>
<sequence length="113" mass="12773">MPKLPDYEKAIIDPSKIKNYILSPAHPVGRFKAAFFQSMGYSQENWKQLLDDIRQYHLTGDAEPVEKTGYGQKYIIKSATKGPNGKIVLLRSVWIVLSGEDTPRFITIYPEGG</sequence>
<reference evidence="2" key="1">
    <citation type="submission" date="2018-06" db="EMBL/GenBank/DDBJ databases">
        <authorList>
            <person name="Zhirakovskaya E."/>
        </authorList>
    </citation>
    <scope>NUCLEOTIDE SEQUENCE</scope>
</reference>
<dbReference type="InterPro" id="IPR049250">
    <property type="entry name" value="DUF6883"/>
</dbReference>
<dbReference type="EMBL" id="UOGI01000029">
    <property type="protein sequence ID" value="VAX28673.1"/>
    <property type="molecule type" value="Genomic_DNA"/>
</dbReference>
<proteinExistence type="predicted"/>